<dbReference type="eggNOG" id="ENOG5032S1K">
    <property type="taxonomic scope" value="Bacteria"/>
</dbReference>
<accession>T2GG49</accession>
<organism evidence="1 2">
    <name type="scientific">Megalodesulfovibrio gigas (strain ATCC 19364 / DSM 1382 / NCIMB 9332 / VKM B-1759)</name>
    <name type="common">Desulfovibrio gigas</name>
    <dbReference type="NCBI Taxonomy" id="1121448"/>
    <lineage>
        <taxon>Bacteria</taxon>
        <taxon>Pseudomonadati</taxon>
        <taxon>Thermodesulfobacteriota</taxon>
        <taxon>Desulfovibrionia</taxon>
        <taxon>Desulfovibrionales</taxon>
        <taxon>Desulfovibrionaceae</taxon>
        <taxon>Megalodesulfovibrio</taxon>
    </lineage>
</organism>
<dbReference type="KEGG" id="dgg:DGI_3523"/>
<reference evidence="1 2" key="1">
    <citation type="journal article" date="2013" name="J. Bacteriol.">
        <title>Roles of HynAB and Ech, the only two hydrogenases found in the model sulfate reducer Desulfovibrio gigas.</title>
        <authorList>
            <person name="Morais-Silva F.O."/>
            <person name="Santos C.I."/>
            <person name="Rodrigues R."/>
            <person name="Pereira I.A."/>
            <person name="Rodrigues-Pousada C."/>
        </authorList>
    </citation>
    <scope>NUCLEOTIDE SEQUENCE [LARGE SCALE GENOMIC DNA]</scope>
    <source>
        <strain evidence="2">ATCC 19364 / DSM 1382 / NCIMB 9332 / VKM B-1759</strain>
    </source>
</reference>
<proteinExistence type="predicted"/>
<keyword evidence="2" id="KW-1185">Reference proteome</keyword>
<reference evidence="2" key="2">
    <citation type="submission" date="2013-07" db="EMBL/GenBank/DDBJ databases">
        <authorList>
            <person name="Morais-Silva F.O."/>
            <person name="Rezende A.M."/>
            <person name="Pimentel C."/>
            <person name="Resende D.M."/>
            <person name="Santos C.I."/>
            <person name="Clemente C."/>
            <person name="de Oliveira L.M."/>
            <person name="da Silva S.M."/>
            <person name="Costa D.A."/>
            <person name="Varela-Raposo A."/>
            <person name="Horacio E.C.A."/>
            <person name="Matos M."/>
            <person name="Flores O."/>
            <person name="Ruiz J.C."/>
            <person name="Rodrigues-Pousada C."/>
        </authorList>
    </citation>
    <scope>NUCLEOTIDE SEQUENCE [LARGE SCALE GENOMIC DNA]</scope>
    <source>
        <strain evidence="2">ATCC 19364 / DSM 1382 / NCIMB 9332 / VKM B-1759</strain>
    </source>
</reference>
<protein>
    <submittedName>
        <fullName evidence="1">Uncharacterized protein</fullName>
    </submittedName>
</protein>
<dbReference type="RefSeq" id="WP_021762328.1">
    <property type="nucleotide sequence ID" value="NC_022444.1"/>
</dbReference>
<dbReference type="PATRIC" id="fig|1121448.10.peg.3473"/>
<dbReference type="STRING" id="1121448.DGI_3523"/>
<dbReference type="EMBL" id="CP006585">
    <property type="protein sequence ID" value="AGW15199.1"/>
    <property type="molecule type" value="Genomic_DNA"/>
</dbReference>
<dbReference type="OrthoDB" id="9802707at2"/>
<dbReference type="HOGENOM" id="CLU_159855_0_0_7"/>
<name>T2GG49_MEGG1</name>
<gene>
    <name evidence="1" type="ORF">DGI_3523</name>
</gene>
<sequence length="100" mass="11686">MAANPLDDISIRYEENGIELVQELAKDLVSSSGGWATVVFRYREWDPKKEAYGVEKFGIRRYRKREGRWQQQAKMSINSRDHARKLVEVLSGWLDQPETT</sequence>
<evidence type="ECO:0000313" key="2">
    <source>
        <dbReference type="Proteomes" id="UP000016587"/>
    </source>
</evidence>
<dbReference type="AlphaFoldDB" id="T2GG49"/>
<evidence type="ECO:0000313" key="1">
    <source>
        <dbReference type="EMBL" id="AGW15199.1"/>
    </source>
</evidence>
<dbReference type="Proteomes" id="UP000016587">
    <property type="component" value="Chromosome"/>
</dbReference>